<comment type="caution">
    <text evidence="2">The sequence shown here is derived from an EMBL/GenBank/DDBJ whole genome shotgun (WGS) entry which is preliminary data.</text>
</comment>
<proteinExistence type="predicted"/>
<protein>
    <submittedName>
        <fullName evidence="2">Uncharacterized protein</fullName>
    </submittedName>
</protein>
<feature type="compositionally biased region" description="Basic and acidic residues" evidence="1">
    <location>
        <begin position="40"/>
        <end position="49"/>
    </location>
</feature>
<dbReference type="Proteomes" id="UP000191691">
    <property type="component" value="Unassembled WGS sequence"/>
</dbReference>
<sequence>MPDLTAALSTNSQGSPADRNGVRQTDSVRNANATSLNIEHTSDSPEHRQQIRQQMRQQELDLNYYRKFLEDLVAVMRDAHNDSVAQLVLLIRSGASNGEIHAALQRVQNGS</sequence>
<organism evidence="2 3">
    <name type="scientific">Penicillium nalgiovense</name>
    <dbReference type="NCBI Taxonomy" id="60175"/>
    <lineage>
        <taxon>Eukaryota</taxon>
        <taxon>Fungi</taxon>
        <taxon>Dikarya</taxon>
        <taxon>Ascomycota</taxon>
        <taxon>Pezizomycotina</taxon>
        <taxon>Eurotiomycetes</taxon>
        <taxon>Eurotiomycetidae</taxon>
        <taxon>Eurotiales</taxon>
        <taxon>Aspergillaceae</taxon>
        <taxon>Penicillium</taxon>
    </lineage>
</organism>
<evidence type="ECO:0000313" key="3">
    <source>
        <dbReference type="Proteomes" id="UP000191691"/>
    </source>
</evidence>
<dbReference type="AlphaFoldDB" id="A0A1V6ZAS2"/>
<gene>
    <name evidence="2" type="ORF">PENNAL_c0001G09234</name>
</gene>
<dbReference type="OMA" id="PRRCQQI"/>
<feature type="region of interest" description="Disordered" evidence="1">
    <location>
        <begin position="1"/>
        <end position="51"/>
    </location>
</feature>
<keyword evidence="3" id="KW-1185">Reference proteome</keyword>
<feature type="compositionally biased region" description="Polar residues" evidence="1">
    <location>
        <begin position="22"/>
        <end position="39"/>
    </location>
</feature>
<name>A0A1V6ZAS2_PENNA</name>
<accession>A0A1V6ZAS2</accession>
<reference evidence="3" key="1">
    <citation type="journal article" date="2017" name="Nat. Microbiol.">
        <title>Global analysis of biosynthetic gene clusters reveals vast potential of secondary metabolite production in Penicillium species.</title>
        <authorList>
            <person name="Nielsen J.C."/>
            <person name="Grijseels S."/>
            <person name="Prigent S."/>
            <person name="Ji B."/>
            <person name="Dainat J."/>
            <person name="Nielsen K.F."/>
            <person name="Frisvad J.C."/>
            <person name="Workman M."/>
            <person name="Nielsen J."/>
        </authorList>
    </citation>
    <scope>NUCLEOTIDE SEQUENCE [LARGE SCALE GENOMIC DNA]</scope>
    <source>
        <strain evidence="3">IBT 13039</strain>
    </source>
</reference>
<evidence type="ECO:0000313" key="2">
    <source>
        <dbReference type="EMBL" id="OQE96542.1"/>
    </source>
</evidence>
<dbReference type="EMBL" id="MOOB01000001">
    <property type="protein sequence ID" value="OQE96542.1"/>
    <property type="molecule type" value="Genomic_DNA"/>
</dbReference>
<evidence type="ECO:0000256" key="1">
    <source>
        <dbReference type="SAM" id="MobiDB-lite"/>
    </source>
</evidence>